<dbReference type="EMBL" id="CP060774">
    <property type="protein sequence ID" value="QQK42096.1"/>
    <property type="molecule type" value="Genomic_DNA"/>
</dbReference>
<evidence type="ECO:0000313" key="3">
    <source>
        <dbReference type="EMBL" id="QQK42117.1"/>
    </source>
</evidence>
<keyword evidence="1" id="KW-1133">Transmembrane helix</keyword>
<evidence type="ECO:0000313" key="2">
    <source>
        <dbReference type="EMBL" id="QQK42096.1"/>
    </source>
</evidence>
<name>A0A7T7BJR6_PENDI</name>
<sequence>MNYSLDSSGLFTSPILTMLEGLLHFLLVVLWYLLVLAYCLLGSGEKAFWCSQPDPLSTKLHTMRQDSIHLFGCRPNCVREFRHRQFILSQRF</sequence>
<evidence type="ECO:0000256" key="1">
    <source>
        <dbReference type="SAM" id="Phobius"/>
    </source>
</evidence>
<keyword evidence="1" id="KW-0812">Transmembrane</keyword>
<dbReference type="GeneID" id="90952662"/>
<accession>A0A7T7BJR6</accession>
<keyword evidence="1" id="KW-0472">Membrane</keyword>
<organism evidence="2 4">
    <name type="scientific">Penicillium digitatum</name>
    <name type="common">Green mold</name>
    <dbReference type="NCBI Taxonomy" id="36651"/>
    <lineage>
        <taxon>Eukaryota</taxon>
        <taxon>Fungi</taxon>
        <taxon>Dikarya</taxon>
        <taxon>Ascomycota</taxon>
        <taxon>Pezizomycotina</taxon>
        <taxon>Eurotiomycetes</taxon>
        <taxon>Eurotiomycetidae</taxon>
        <taxon>Eurotiales</taxon>
        <taxon>Aspergillaceae</taxon>
        <taxon>Penicillium</taxon>
    </lineage>
</organism>
<dbReference type="RefSeq" id="XP_065956286.1">
    <property type="nucleotide sequence ID" value="XM_066100886.1"/>
</dbReference>
<protein>
    <submittedName>
        <fullName evidence="2">Uncharacterized protein</fullName>
    </submittedName>
</protein>
<evidence type="ECO:0000313" key="4">
    <source>
        <dbReference type="Proteomes" id="UP000595662"/>
    </source>
</evidence>
<gene>
    <name evidence="2" type="ORF">Pdw03_4950</name>
    <name evidence="3" type="ORF">Pdw03_4971</name>
</gene>
<dbReference type="Proteomes" id="UP000595662">
    <property type="component" value="Chromosome 1"/>
</dbReference>
<dbReference type="AlphaFoldDB" id="A0A7T7BJR6"/>
<reference evidence="2 4" key="1">
    <citation type="submission" date="2020-08" db="EMBL/GenBank/DDBJ databases">
        <title>The completed genome sequence of the pathogenic ascomycete fungus Penicillium digitatum.</title>
        <authorList>
            <person name="Wang M."/>
        </authorList>
    </citation>
    <scope>NUCLEOTIDE SEQUENCE [LARGE SCALE GENOMIC DNA]</scope>
    <source>
        <strain evidence="2 4">PdW03</strain>
    </source>
</reference>
<feature type="transmembrane region" description="Helical" evidence="1">
    <location>
        <begin position="22"/>
        <end position="41"/>
    </location>
</feature>
<proteinExistence type="predicted"/>
<dbReference type="EMBL" id="CP060774">
    <property type="protein sequence ID" value="QQK42117.1"/>
    <property type="molecule type" value="Genomic_DNA"/>
</dbReference>